<organism evidence="3 4">
    <name type="scientific">Vespula squamosa</name>
    <name type="common">Southern yellow jacket</name>
    <name type="synonym">Wasp</name>
    <dbReference type="NCBI Taxonomy" id="30214"/>
    <lineage>
        <taxon>Eukaryota</taxon>
        <taxon>Metazoa</taxon>
        <taxon>Ecdysozoa</taxon>
        <taxon>Arthropoda</taxon>
        <taxon>Hexapoda</taxon>
        <taxon>Insecta</taxon>
        <taxon>Pterygota</taxon>
        <taxon>Neoptera</taxon>
        <taxon>Endopterygota</taxon>
        <taxon>Hymenoptera</taxon>
        <taxon>Apocrita</taxon>
        <taxon>Aculeata</taxon>
        <taxon>Vespoidea</taxon>
        <taxon>Vespidae</taxon>
        <taxon>Vespinae</taxon>
        <taxon>Vespula</taxon>
    </lineage>
</organism>
<accession>A0ABD2BMY2</accession>
<dbReference type="EMBL" id="JAUDFV010000074">
    <property type="protein sequence ID" value="KAL2733713.1"/>
    <property type="molecule type" value="Genomic_DNA"/>
</dbReference>
<keyword evidence="2" id="KW-0812">Transmembrane</keyword>
<keyword evidence="4" id="KW-1185">Reference proteome</keyword>
<feature type="compositionally biased region" description="Polar residues" evidence="1">
    <location>
        <begin position="22"/>
        <end position="38"/>
    </location>
</feature>
<evidence type="ECO:0000313" key="3">
    <source>
        <dbReference type="EMBL" id="KAL2733713.1"/>
    </source>
</evidence>
<dbReference type="AlphaFoldDB" id="A0ABD2BMY2"/>
<evidence type="ECO:0000313" key="4">
    <source>
        <dbReference type="Proteomes" id="UP001607302"/>
    </source>
</evidence>
<comment type="caution">
    <text evidence="3">The sequence shown here is derived from an EMBL/GenBank/DDBJ whole genome shotgun (WGS) entry which is preliminary data.</text>
</comment>
<feature type="compositionally biased region" description="Low complexity" evidence="1">
    <location>
        <begin position="45"/>
        <end position="69"/>
    </location>
</feature>
<evidence type="ECO:0000256" key="2">
    <source>
        <dbReference type="SAM" id="Phobius"/>
    </source>
</evidence>
<keyword evidence="2" id="KW-0472">Membrane</keyword>
<feature type="region of interest" description="Disordered" evidence="1">
    <location>
        <begin position="21"/>
        <end position="69"/>
    </location>
</feature>
<protein>
    <submittedName>
        <fullName evidence="3">Uncharacterized protein</fullName>
    </submittedName>
</protein>
<name>A0ABD2BMY2_VESSQ</name>
<sequence length="131" mass="14299">MATTKTTNYLRVRLRLREQKFARSSQSDSKGINSNRNMENFYDVNNSSSSSSTSSSNNSSNMRSSDSGNNSSVVVTWYSEVIVVVVVVVTVVNTENSIRLAMIFTTGEKTAPPTATPPAATLSDITYEQDV</sequence>
<gene>
    <name evidence="3" type="ORF">V1478_003411</name>
</gene>
<feature type="transmembrane region" description="Helical" evidence="2">
    <location>
        <begin position="72"/>
        <end position="92"/>
    </location>
</feature>
<dbReference type="Proteomes" id="UP001607302">
    <property type="component" value="Unassembled WGS sequence"/>
</dbReference>
<proteinExistence type="predicted"/>
<keyword evidence="2" id="KW-1133">Transmembrane helix</keyword>
<reference evidence="3 4" key="1">
    <citation type="journal article" date="2024" name="Ann. Entomol. Soc. Am.">
        <title>Genomic analyses of the southern and eastern yellowjacket wasps (Hymenoptera: Vespidae) reveal evolutionary signatures of social life.</title>
        <authorList>
            <person name="Catto M.A."/>
            <person name="Caine P.B."/>
            <person name="Orr S.E."/>
            <person name="Hunt B.G."/>
            <person name="Goodisman M.A.D."/>
        </authorList>
    </citation>
    <scope>NUCLEOTIDE SEQUENCE [LARGE SCALE GENOMIC DNA]</scope>
    <source>
        <strain evidence="3">233</strain>
        <tissue evidence="3">Head and thorax</tissue>
    </source>
</reference>
<evidence type="ECO:0000256" key="1">
    <source>
        <dbReference type="SAM" id="MobiDB-lite"/>
    </source>
</evidence>